<keyword evidence="1" id="KW-1133">Transmembrane helix</keyword>
<comment type="caution">
    <text evidence="2">The sequence shown here is derived from an EMBL/GenBank/DDBJ whole genome shotgun (WGS) entry which is preliminary data.</text>
</comment>
<evidence type="ECO:0000313" key="2">
    <source>
        <dbReference type="EMBL" id="RHF74852.1"/>
    </source>
</evidence>
<keyword evidence="1" id="KW-0812">Transmembrane</keyword>
<proteinExistence type="predicted"/>
<feature type="transmembrane region" description="Helical" evidence="1">
    <location>
        <begin position="30"/>
        <end position="48"/>
    </location>
</feature>
<feature type="transmembrane region" description="Helical" evidence="1">
    <location>
        <begin position="123"/>
        <end position="144"/>
    </location>
</feature>
<dbReference type="Pfam" id="PF14897">
    <property type="entry name" value="EpsG"/>
    <property type="match status" value="1"/>
</dbReference>
<feature type="transmembrane region" description="Helical" evidence="1">
    <location>
        <begin position="196"/>
        <end position="214"/>
    </location>
</feature>
<feature type="transmembrane region" description="Helical" evidence="1">
    <location>
        <begin position="282"/>
        <end position="313"/>
    </location>
</feature>
<reference evidence="2 3" key="1">
    <citation type="submission" date="2018-08" db="EMBL/GenBank/DDBJ databases">
        <title>A genome reference for cultivated species of the human gut microbiota.</title>
        <authorList>
            <person name="Zou Y."/>
            <person name="Xue W."/>
            <person name="Luo G."/>
        </authorList>
    </citation>
    <scope>NUCLEOTIDE SEQUENCE [LARGE SCALE GENOMIC DNA]</scope>
    <source>
        <strain evidence="2 3">AM25-1</strain>
    </source>
</reference>
<protein>
    <submittedName>
        <fullName evidence="2">EpsG family protein</fullName>
    </submittedName>
</protein>
<dbReference type="RefSeq" id="WP_118233834.1">
    <property type="nucleotide sequence ID" value="NZ_QRHL01000001.1"/>
</dbReference>
<dbReference type="EMBL" id="QRHL01000001">
    <property type="protein sequence ID" value="RHF74852.1"/>
    <property type="molecule type" value="Genomic_DNA"/>
</dbReference>
<sequence length="394" mass="46472">MLIYFGIISFLGLGVIIEKISDRKRIGESFFIFSLLLLILFFGLRGYIGYDWYSYKPNFDKMVTIGELLKGNTQVLYSGYELGFQIYTSFIKTLTNNYFIYNFINVSVDFIILYFVIKRFSKYPILSLLLFFSIYGVALEIDMIRNAKSIMLFLLSIKYIEERKILNFGALNILGILFHYSSILYLPMYFILNVKWNKKFILFLFILGNIYYLSDIRIVMRIIKEYNTFLPTGIGAKLSGYFSIIPLDFPLGFSLYYFERVIMFLLCWFVSDNLKNKKYGNIILNSLYISIFFFLYLSEFSIVAMRFGLLFIYSYWFILPMLLEIYPKLPIFIVAIAISLFRLNNQINFVGNREVYSYQNILINGDSEENQRKKVEDASKYKIEGHGKEISLLF</sequence>
<evidence type="ECO:0000256" key="1">
    <source>
        <dbReference type="SAM" id="Phobius"/>
    </source>
</evidence>
<evidence type="ECO:0000313" key="3">
    <source>
        <dbReference type="Proteomes" id="UP000284676"/>
    </source>
</evidence>
<dbReference type="AlphaFoldDB" id="A0A414Q2F2"/>
<feature type="transmembrane region" description="Helical" evidence="1">
    <location>
        <begin position="98"/>
        <end position="117"/>
    </location>
</feature>
<keyword evidence="1" id="KW-0472">Membrane</keyword>
<name>A0A414Q2F2_FUSMR</name>
<organism evidence="2 3">
    <name type="scientific">Fusobacterium mortiferum</name>
    <dbReference type="NCBI Taxonomy" id="850"/>
    <lineage>
        <taxon>Bacteria</taxon>
        <taxon>Fusobacteriati</taxon>
        <taxon>Fusobacteriota</taxon>
        <taxon>Fusobacteriia</taxon>
        <taxon>Fusobacteriales</taxon>
        <taxon>Fusobacteriaceae</taxon>
        <taxon>Fusobacterium</taxon>
    </lineage>
</organism>
<accession>A0A414Q2F2</accession>
<dbReference type="InterPro" id="IPR049458">
    <property type="entry name" value="EpsG-like"/>
</dbReference>
<feature type="transmembrane region" description="Helical" evidence="1">
    <location>
        <begin position="165"/>
        <end position="190"/>
    </location>
</feature>
<dbReference type="Proteomes" id="UP000284676">
    <property type="component" value="Unassembled WGS sequence"/>
</dbReference>
<gene>
    <name evidence="2" type="ORF">DW663_00230</name>
</gene>
<feature type="transmembrane region" description="Helical" evidence="1">
    <location>
        <begin position="325"/>
        <end position="343"/>
    </location>
</feature>
<feature type="transmembrane region" description="Helical" evidence="1">
    <location>
        <begin position="251"/>
        <end position="270"/>
    </location>
</feature>